<reference evidence="3 4" key="1">
    <citation type="submission" date="2017-01" db="EMBL/GenBank/DDBJ databases">
        <title>Draft sequence of Acidihalobacter ferrooxidans strain DSM 14175 (strain V8).</title>
        <authorList>
            <person name="Khaleque H.N."/>
            <person name="Ramsay J.P."/>
            <person name="Murphy R.J.T."/>
            <person name="Kaksonen A.H."/>
            <person name="Boxall N.J."/>
            <person name="Watkin E.L.J."/>
        </authorList>
    </citation>
    <scope>NUCLEOTIDE SEQUENCE [LARGE SCALE GENOMIC DNA]</scope>
    <source>
        <strain evidence="3 4">V8</strain>
    </source>
</reference>
<name>A0A1P8UE33_9GAMM</name>
<protein>
    <recommendedName>
        <fullName evidence="5">Lipoprotein SmpA/OmlA domain-containing protein</fullName>
    </recommendedName>
</protein>
<dbReference type="STRING" id="1765967.BW247_02175"/>
<dbReference type="RefSeq" id="WP_076835417.1">
    <property type="nucleotide sequence ID" value="NZ_CP019434.1"/>
</dbReference>
<feature type="compositionally biased region" description="Polar residues" evidence="1">
    <location>
        <begin position="140"/>
        <end position="152"/>
    </location>
</feature>
<sequence length="242" mass="26118">MKFFTFIIGLLAAVWLGSASAALSAGAEYNIQLLRSGNPVQIRSAAENIYHQRGAAPAVLDTLAGIILQHKHEQGRTYVDALSWGCKALGISGQKRYYTLMKNIADNGQLNGKLRKYCGRGASDLGGPAGEQYPNGAITPAQSAQNPRTAQTPVPRGNYKPISVVKPGMSMQEVEALCGPPTSSHSYQTGKAWIPFHFKGNDDYRTQFKYKGQGSVTFSNTSAYTSGMRVKEVHLNPNASGY</sequence>
<dbReference type="AlphaFoldDB" id="A0A1P8UE33"/>
<dbReference type="Proteomes" id="UP000243807">
    <property type="component" value="Chromosome"/>
</dbReference>
<accession>A0A1P8UE33</accession>
<keyword evidence="4" id="KW-1185">Reference proteome</keyword>
<dbReference type="KEGG" id="afy:BW247_02175"/>
<organism evidence="3 4">
    <name type="scientific">Acidihalobacter ferrooxydans</name>
    <dbReference type="NCBI Taxonomy" id="1765967"/>
    <lineage>
        <taxon>Bacteria</taxon>
        <taxon>Pseudomonadati</taxon>
        <taxon>Pseudomonadota</taxon>
        <taxon>Gammaproteobacteria</taxon>
        <taxon>Chromatiales</taxon>
        <taxon>Ectothiorhodospiraceae</taxon>
        <taxon>Acidihalobacter</taxon>
    </lineage>
</organism>
<evidence type="ECO:0000256" key="1">
    <source>
        <dbReference type="SAM" id="MobiDB-lite"/>
    </source>
</evidence>
<proteinExistence type="predicted"/>
<feature type="region of interest" description="Disordered" evidence="1">
    <location>
        <begin position="128"/>
        <end position="158"/>
    </location>
</feature>
<evidence type="ECO:0000256" key="2">
    <source>
        <dbReference type="SAM" id="SignalP"/>
    </source>
</evidence>
<evidence type="ECO:0008006" key="5">
    <source>
        <dbReference type="Google" id="ProtNLM"/>
    </source>
</evidence>
<dbReference type="OrthoDB" id="7304788at2"/>
<feature type="signal peptide" evidence="2">
    <location>
        <begin position="1"/>
        <end position="21"/>
    </location>
</feature>
<keyword evidence="2" id="KW-0732">Signal</keyword>
<evidence type="ECO:0000313" key="4">
    <source>
        <dbReference type="Proteomes" id="UP000243807"/>
    </source>
</evidence>
<dbReference type="EMBL" id="CP019434">
    <property type="protein sequence ID" value="APZ42049.1"/>
    <property type="molecule type" value="Genomic_DNA"/>
</dbReference>
<feature type="chain" id="PRO_5013292441" description="Lipoprotein SmpA/OmlA domain-containing protein" evidence="2">
    <location>
        <begin position="22"/>
        <end position="242"/>
    </location>
</feature>
<evidence type="ECO:0000313" key="3">
    <source>
        <dbReference type="EMBL" id="APZ42049.1"/>
    </source>
</evidence>
<gene>
    <name evidence="3" type="ORF">BW247_02175</name>
</gene>